<comment type="caution">
    <text evidence="1">The sequence shown here is derived from an EMBL/GenBank/DDBJ whole genome shotgun (WGS) entry which is preliminary data.</text>
</comment>
<keyword evidence="2" id="KW-1185">Reference proteome</keyword>
<feature type="non-terminal residue" evidence="1">
    <location>
        <position position="1"/>
    </location>
</feature>
<protein>
    <submittedName>
        <fullName evidence="1">ISLre2 family transposase</fullName>
    </submittedName>
</protein>
<dbReference type="Proteomes" id="UP001625374">
    <property type="component" value="Unassembled WGS sequence"/>
</dbReference>
<name>A0ABW8UT00_9LACT</name>
<evidence type="ECO:0000313" key="2">
    <source>
        <dbReference type="Proteomes" id="UP001625374"/>
    </source>
</evidence>
<organism evidence="1 2">
    <name type="scientific">Marinilactibacillus psychrotolerans</name>
    <dbReference type="NCBI Taxonomy" id="191770"/>
    <lineage>
        <taxon>Bacteria</taxon>
        <taxon>Bacillati</taxon>
        <taxon>Bacillota</taxon>
        <taxon>Bacilli</taxon>
        <taxon>Lactobacillales</taxon>
        <taxon>Carnobacteriaceae</taxon>
        <taxon>Marinilactibacillus</taxon>
    </lineage>
</organism>
<evidence type="ECO:0000313" key="1">
    <source>
        <dbReference type="EMBL" id="MFL2104098.1"/>
    </source>
</evidence>
<dbReference type="EMBL" id="JBGQQK010000135">
    <property type="protein sequence ID" value="MFL2104098.1"/>
    <property type="molecule type" value="Genomic_DNA"/>
</dbReference>
<gene>
    <name evidence="1" type="ORF">ACEN37_12960</name>
</gene>
<accession>A0ABW8UT00</accession>
<reference evidence="1 2" key="1">
    <citation type="submission" date="2024-08" db="EMBL/GenBank/DDBJ databases">
        <authorList>
            <person name="Arias E."/>
        </authorList>
    </citation>
    <scope>NUCLEOTIDE SEQUENCE [LARGE SCALE GENOMIC DNA]</scope>
    <source>
        <strain evidence="1 2">FAM 24106</strain>
    </source>
</reference>
<proteinExistence type="predicted"/>
<feature type="non-terminal residue" evidence="1">
    <location>
        <position position="85"/>
    </location>
</feature>
<sequence>RHSPLVEMKAAQIASDGTYRKAEEAIDLLTPFSLSHTTIHKMTQKIGTTIQEWTDTAPLQDETAQKDKTKTPVLFIEGDGLMLTK</sequence>